<dbReference type="Proteomes" id="UP000029981">
    <property type="component" value="Chromosome 1"/>
</dbReference>
<protein>
    <submittedName>
        <fullName evidence="2">Uncharacterized protein</fullName>
    </submittedName>
</protein>
<sequence length="61" mass="6354">MGTVKGRPNRSTNGGHGLAERLGFNGDAARTLPDGDIRLQLRGSGGERWTASERMADGDGG</sequence>
<name>A0A0A0LR19_CUCSA</name>
<gene>
    <name evidence="2" type="ORF">Csa_1G049990</name>
</gene>
<feature type="compositionally biased region" description="Basic and acidic residues" evidence="1">
    <location>
        <begin position="50"/>
        <end position="61"/>
    </location>
</feature>
<reference evidence="2 3" key="1">
    <citation type="journal article" date="2009" name="Nat. Genet.">
        <title>The genome of the cucumber, Cucumis sativus L.</title>
        <authorList>
            <person name="Huang S."/>
            <person name="Li R."/>
            <person name="Zhang Z."/>
            <person name="Li L."/>
            <person name="Gu X."/>
            <person name="Fan W."/>
            <person name="Lucas W.J."/>
            <person name="Wang X."/>
            <person name="Xie B."/>
            <person name="Ni P."/>
            <person name="Ren Y."/>
            <person name="Zhu H."/>
            <person name="Li J."/>
            <person name="Lin K."/>
            <person name="Jin W."/>
            <person name="Fei Z."/>
            <person name="Li G."/>
            <person name="Staub J."/>
            <person name="Kilian A."/>
            <person name="van der Vossen E.A."/>
            <person name="Wu Y."/>
            <person name="Guo J."/>
            <person name="He J."/>
            <person name="Jia Z."/>
            <person name="Ren Y."/>
            <person name="Tian G."/>
            <person name="Lu Y."/>
            <person name="Ruan J."/>
            <person name="Qian W."/>
            <person name="Wang M."/>
            <person name="Huang Q."/>
            <person name="Li B."/>
            <person name="Xuan Z."/>
            <person name="Cao J."/>
            <person name="Asan"/>
            <person name="Wu Z."/>
            <person name="Zhang J."/>
            <person name="Cai Q."/>
            <person name="Bai Y."/>
            <person name="Zhao B."/>
            <person name="Han Y."/>
            <person name="Li Y."/>
            <person name="Li X."/>
            <person name="Wang S."/>
            <person name="Shi Q."/>
            <person name="Liu S."/>
            <person name="Cho W.K."/>
            <person name="Kim J.Y."/>
            <person name="Xu Y."/>
            <person name="Heller-Uszynska K."/>
            <person name="Miao H."/>
            <person name="Cheng Z."/>
            <person name="Zhang S."/>
            <person name="Wu J."/>
            <person name="Yang Y."/>
            <person name="Kang H."/>
            <person name="Li M."/>
            <person name="Liang H."/>
            <person name="Ren X."/>
            <person name="Shi Z."/>
            <person name="Wen M."/>
            <person name="Jian M."/>
            <person name="Yang H."/>
            <person name="Zhang G."/>
            <person name="Yang Z."/>
            <person name="Chen R."/>
            <person name="Liu S."/>
            <person name="Li J."/>
            <person name="Ma L."/>
            <person name="Liu H."/>
            <person name="Zhou Y."/>
            <person name="Zhao J."/>
            <person name="Fang X."/>
            <person name="Li G."/>
            <person name="Fang L."/>
            <person name="Li Y."/>
            <person name="Liu D."/>
            <person name="Zheng H."/>
            <person name="Zhang Y."/>
            <person name="Qin N."/>
            <person name="Li Z."/>
            <person name="Yang G."/>
            <person name="Yang S."/>
            <person name="Bolund L."/>
            <person name="Kristiansen K."/>
            <person name="Zheng H."/>
            <person name="Li S."/>
            <person name="Zhang X."/>
            <person name="Yang H."/>
            <person name="Wang J."/>
            <person name="Sun R."/>
            <person name="Zhang B."/>
            <person name="Jiang S."/>
            <person name="Wang J."/>
            <person name="Du Y."/>
            <person name="Li S."/>
        </authorList>
    </citation>
    <scope>NUCLEOTIDE SEQUENCE [LARGE SCALE GENOMIC DNA]</scope>
    <source>
        <strain evidence="3">cv. 9930</strain>
    </source>
</reference>
<reference evidence="2 3" key="4">
    <citation type="journal article" date="2011" name="BMC Genomics">
        <title>RNA-Seq improves annotation of protein-coding genes in the cucumber genome.</title>
        <authorList>
            <person name="Li Z."/>
            <person name="Zhang Z."/>
            <person name="Yan P."/>
            <person name="Huang S."/>
            <person name="Fei Z."/>
            <person name="Lin K."/>
        </authorList>
    </citation>
    <scope>NUCLEOTIDE SEQUENCE [LARGE SCALE GENOMIC DNA]</scope>
    <source>
        <strain evidence="3">cv. 9930</strain>
    </source>
</reference>
<reference evidence="2 3" key="2">
    <citation type="journal article" date="2009" name="PLoS ONE">
        <title>An integrated genetic and cytogenetic map of the cucumber genome.</title>
        <authorList>
            <person name="Ren Y."/>
            <person name="Zhang Z."/>
            <person name="Liu J."/>
            <person name="Staub J.E."/>
            <person name="Han Y."/>
            <person name="Cheng Z."/>
            <person name="Li X."/>
            <person name="Lu J."/>
            <person name="Miao H."/>
            <person name="Kang H."/>
            <person name="Xie B."/>
            <person name="Gu X."/>
            <person name="Wang X."/>
            <person name="Du Y."/>
            <person name="Jin W."/>
            <person name="Huang S."/>
        </authorList>
    </citation>
    <scope>NUCLEOTIDE SEQUENCE [LARGE SCALE GENOMIC DNA]</scope>
    <source>
        <strain evidence="3">cv. 9930</strain>
    </source>
</reference>
<organism evidence="2 3">
    <name type="scientific">Cucumis sativus</name>
    <name type="common">Cucumber</name>
    <dbReference type="NCBI Taxonomy" id="3659"/>
    <lineage>
        <taxon>Eukaryota</taxon>
        <taxon>Viridiplantae</taxon>
        <taxon>Streptophyta</taxon>
        <taxon>Embryophyta</taxon>
        <taxon>Tracheophyta</taxon>
        <taxon>Spermatophyta</taxon>
        <taxon>Magnoliopsida</taxon>
        <taxon>eudicotyledons</taxon>
        <taxon>Gunneridae</taxon>
        <taxon>Pentapetalae</taxon>
        <taxon>rosids</taxon>
        <taxon>fabids</taxon>
        <taxon>Cucurbitales</taxon>
        <taxon>Cucurbitaceae</taxon>
        <taxon>Benincaseae</taxon>
        <taxon>Cucumis</taxon>
    </lineage>
</organism>
<keyword evidence="3" id="KW-1185">Reference proteome</keyword>
<reference evidence="2 3" key="3">
    <citation type="journal article" date="2010" name="BMC Genomics">
        <title>Transcriptome sequencing and comparative analysis of cucumber flowers with different sex types.</title>
        <authorList>
            <person name="Guo S."/>
            <person name="Zheng Y."/>
            <person name="Joung J.G."/>
            <person name="Liu S."/>
            <person name="Zhang Z."/>
            <person name="Crasta O.R."/>
            <person name="Sobral B.W."/>
            <person name="Xu Y."/>
            <person name="Huang S."/>
            <person name="Fei Z."/>
        </authorList>
    </citation>
    <scope>NUCLEOTIDE SEQUENCE [LARGE SCALE GENOMIC DNA]</scope>
    <source>
        <strain evidence="3">cv. 9930</strain>
    </source>
</reference>
<evidence type="ECO:0000256" key="1">
    <source>
        <dbReference type="SAM" id="MobiDB-lite"/>
    </source>
</evidence>
<proteinExistence type="predicted"/>
<dbReference type="EMBL" id="CM002922">
    <property type="protein sequence ID" value="KGN64360.1"/>
    <property type="molecule type" value="Genomic_DNA"/>
</dbReference>
<accession>A0A0A0LR19</accession>
<dbReference type="AlphaFoldDB" id="A0A0A0LR19"/>
<dbReference type="Gramene" id="KGN64360">
    <property type="protein sequence ID" value="KGN64360"/>
    <property type="gene ID" value="Csa_1G049990"/>
</dbReference>
<feature type="region of interest" description="Disordered" evidence="1">
    <location>
        <begin position="1"/>
        <end position="61"/>
    </location>
</feature>
<evidence type="ECO:0000313" key="3">
    <source>
        <dbReference type="Proteomes" id="UP000029981"/>
    </source>
</evidence>
<evidence type="ECO:0000313" key="2">
    <source>
        <dbReference type="EMBL" id="KGN64360.1"/>
    </source>
</evidence>